<evidence type="ECO:0000256" key="2">
    <source>
        <dbReference type="ARBA" id="ARBA00022723"/>
    </source>
</evidence>
<dbReference type="PROSITE" id="PS50097">
    <property type="entry name" value="BTB"/>
    <property type="match status" value="1"/>
</dbReference>
<dbReference type="InterPro" id="IPR036236">
    <property type="entry name" value="Znf_C2H2_sf"/>
</dbReference>
<dbReference type="PROSITE" id="PS00028">
    <property type="entry name" value="ZINC_FINGER_C2H2_1"/>
    <property type="match status" value="2"/>
</dbReference>
<dbReference type="GO" id="GO:0005634">
    <property type="term" value="C:nucleus"/>
    <property type="evidence" value="ECO:0007669"/>
    <property type="project" value="UniProtKB-SubCell"/>
</dbReference>
<organism evidence="11">
    <name type="scientific">Cacopsylla melanoneura</name>
    <dbReference type="NCBI Taxonomy" id="428564"/>
    <lineage>
        <taxon>Eukaryota</taxon>
        <taxon>Metazoa</taxon>
        <taxon>Ecdysozoa</taxon>
        <taxon>Arthropoda</taxon>
        <taxon>Hexapoda</taxon>
        <taxon>Insecta</taxon>
        <taxon>Pterygota</taxon>
        <taxon>Neoptera</taxon>
        <taxon>Paraneoptera</taxon>
        <taxon>Hemiptera</taxon>
        <taxon>Sternorrhyncha</taxon>
        <taxon>Psylloidea</taxon>
        <taxon>Psyllidae</taxon>
        <taxon>Psyllinae</taxon>
        <taxon>Cacopsylla</taxon>
    </lineage>
</organism>
<keyword evidence="2" id="KW-0479">Metal-binding</keyword>
<accession>A0A8D8WK52</accession>
<dbReference type="EMBL" id="HBUF01204588">
    <property type="protein sequence ID" value="CAG6663167.1"/>
    <property type="molecule type" value="Transcribed_RNA"/>
</dbReference>
<dbReference type="EMBL" id="HBUF01204586">
    <property type="protein sequence ID" value="CAG6663165.1"/>
    <property type="molecule type" value="Transcribed_RNA"/>
</dbReference>
<dbReference type="PANTHER" id="PTHR24394">
    <property type="entry name" value="ZINC FINGER PROTEIN"/>
    <property type="match status" value="1"/>
</dbReference>
<dbReference type="Pfam" id="PF00651">
    <property type="entry name" value="BTB"/>
    <property type="match status" value="1"/>
</dbReference>
<feature type="domain" description="BTB" evidence="9">
    <location>
        <begin position="39"/>
        <end position="102"/>
    </location>
</feature>
<dbReference type="GO" id="GO:0000981">
    <property type="term" value="F:DNA-binding transcription factor activity, RNA polymerase II-specific"/>
    <property type="evidence" value="ECO:0007669"/>
    <property type="project" value="TreeGrafter"/>
</dbReference>
<protein>
    <submittedName>
        <fullName evidence="11">Centrosome-associated zinc finger protein CP190</fullName>
    </submittedName>
</protein>
<feature type="compositionally biased region" description="Basic and acidic residues" evidence="8">
    <location>
        <begin position="221"/>
        <end position="236"/>
    </location>
</feature>
<keyword evidence="3" id="KW-0677">Repeat</keyword>
<dbReference type="PROSITE" id="PS50157">
    <property type="entry name" value="ZINC_FINGER_C2H2_2"/>
    <property type="match status" value="2"/>
</dbReference>
<evidence type="ECO:0000256" key="6">
    <source>
        <dbReference type="ARBA" id="ARBA00023242"/>
    </source>
</evidence>
<sequence length="837" mass="93083">MDTMKGKPDSFTMKKIKVENWSSFLLQKLYHCYTKQKYCDFTLKMVDGNLKVHSVVMNACSNYFILINLENSSTLTLPPQLRKELMEPIVNFIYSGVLSFKTNIQKDLVEASKILKIDILTKLIDTEDIINDSKSSTSKTIPFEDAHIKQRHFLSSGDSPAPAPAPSSSSTCLPGASVIKSTPSSASSGGKLMSTKKLPFWKKRSTTPGACSSFSSSSSGSRHDEEEDIKPSRFELPDDSCSNSAYFYVPNFENPLSYESESIVRPDEKILKRVTKSAESVSESKKIKLIKSAVVDTQRAGEEEECHSDNEILPDDDYEDYDHQFPSTSSGTVNTPPKPILKTDKFDSVRKKSVRFSVGESTGAPNLSQREELLPNQELTEEKVITRKIVTIKEEPDEESPLESSTDLQHSSTTPLTPPLHSRQAASQSLGGGGANSIHLSLNNPHELANIDPNHAKIIEEVLQKYPDLVRGNRNFKLKVVNSDNQIINYIMNNKNKCLVNMGGKKKSTTRPGEPVKNGSVVKSHMPGGGLESQAPPSFDCKYCGPNLSEPLPDYRTWRTHMQDVHGEKFDVRVCEYCGLKLSKRNLYLYHLLRVHGIRSDSMRFPECSYCSYIALTENLLYKHCKNVHNKLIGFVCSTCNTMFKTNDQLMLHIQLTEHGSEKKFHACKHCGKQFDRSVNLKAHLRANHNQEQDNSHANATPGGETGDSVHHQVVIKQEVVDQQTPQTAVQIVTPPDGSEYDAYMRQQYIEVPVMQSNAYGTLVLPGGVTIVDTNNSRLSQCDPEPSEQMINSETSLGVAPTTMEPNEAVLGTNECGQTGLILLPFSSRLTNSSNLS</sequence>
<keyword evidence="6" id="KW-0539">Nucleus</keyword>
<reference evidence="11" key="1">
    <citation type="submission" date="2021-05" db="EMBL/GenBank/DDBJ databases">
        <authorList>
            <person name="Alioto T."/>
            <person name="Alioto T."/>
            <person name="Gomez Garrido J."/>
        </authorList>
    </citation>
    <scope>NUCLEOTIDE SEQUENCE</scope>
</reference>
<dbReference type="InterPro" id="IPR000210">
    <property type="entry name" value="BTB/POZ_dom"/>
</dbReference>
<dbReference type="SUPFAM" id="SSF54695">
    <property type="entry name" value="POZ domain"/>
    <property type="match status" value="1"/>
</dbReference>
<dbReference type="FunFam" id="3.30.160.60:FF:000100">
    <property type="entry name" value="Zinc finger 45-like"/>
    <property type="match status" value="1"/>
</dbReference>
<proteinExistence type="predicted"/>
<dbReference type="GO" id="GO:0008270">
    <property type="term" value="F:zinc ion binding"/>
    <property type="evidence" value="ECO:0007669"/>
    <property type="project" value="UniProtKB-KW"/>
</dbReference>
<evidence type="ECO:0000256" key="5">
    <source>
        <dbReference type="ARBA" id="ARBA00022833"/>
    </source>
</evidence>
<evidence type="ECO:0000313" key="11">
    <source>
        <dbReference type="EMBL" id="CAG6663167.1"/>
    </source>
</evidence>
<dbReference type="Gene3D" id="3.30.710.10">
    <property type="entry name" value="Potassium Channel Kv1.1, Chain A"/>
    <property type="match status" value="1"/>
</dbReference>
<feature type="region of interest" description="Disordered" evidence="8">
    <location>
        <begin position="392"/>
        <end position="438"/>
    </location>
</feature>
<dbReference type="SMART" id="SM00225">
    <property type="entry name" value="BTB"/>
    <property type="match status" value="1"/>
</dbReference>
<keyword evidence="4 7" id="KW-0863">Zinc-finger</keyword>
<feature type="region of interest" description="Disordered" evidence="8">
    <location>
        <begin position="690"/>
        <end position="709"/>
    </location>
</feature>
<evidence type="ECO:0000256" key="4">
    <source>
        <dbReference type="ARBA" id="ARBA00022771"/>
    </source>
</evidence>
<evidence type="ECO:0000256" key="8">
    <source>
        <dbReference type="SAM" id="MobiDB-lite"/>
    </source>
</evidence>
<evidence type="ECO:0000256" key="3">
    <source>
        <dbReference type="ARBA" id="ARBA00022737"/>
    </source>
</evidence>
<feature type="domain" description="C2H2-type" evidence="10">
    <location>
        <begin position="666"/>
        <end position="694"/>
    </location>
</feature>
<dbReference type="InterPro" id="IPR011333">
    <property type="entry name" value="SKP1/BTB/POZ_sf"/>
</dbReference>
<dbReference type="SUPFAM" id="SSF57667">
    <property type="entry name" value="beta-beta-alpha zinc fingers"/>
    <property type="match status" value="1"/>
</dbReference>
<dbReference type="Pfam" id="PF00096">
    <property type="entry name" value="zf-C2H2"/>
    <property type="match status" value="2"/>
</dbReference>
<evidence type="ECO:0000259" key="9">
    <source>
        <dbReference type="PROSITE" id="PS50097"/>
    </source>
</evidence>
<feature type="region of interest" description="Disordered" evidence="8">
    <location>
        <begin position="504"/>
        <end position="529"/>
    </location>
</feature>
<dbReference type="AlphaFoldDB" id="A0A8D8WK52"/>
<evidence type="ECO:0000256" key="7">
    <source>
        <dbReference type="PROSITE-ProRule" id="PRU00042"/>
    </source>
</evidence>
<dbReference type="InterPro" id="IPR013087">
    <property type="entry name" value="Znf_C2H2_type"/>
</dbReference>
<feature type="compositionally biased region" description="Polar residues" evidence="8">
    <location>
        <begin position="359"/>
        <end position="368"/>
    </location>
</feature>
<feature type="domain" description="C2H2-type" evidence="10">
    <location>
        <begin position="635"/>
        <end position="664"/>
    </location>
</feature>
<dbReference type="Gene3D" id="3.30.160.60">
    <property type="entry name" value="Classic Zinc Finger"/>
    <property type="match status" value="2"/>
</dbReference>
<dbReference type="SMART" id="SM00355">
    <property type="entry name" value="ZnF_C2H2"/>
    <property type="match status" value="5"/>
</dbReference>
<name>A0A8D8WK52_9HEMI</name>
<comment type="subcellular location">
    <subcellularLocation>
        <location evidence="1">Nucleus</location>
    </subcellularLocation>
</comment>
<evidence type="ECO:0000256" key="1">
    <source>
        <dbReference type="ARBA" id="ARBA00004123"/>
    </source>
</evidence>
<feature type="region of interest" description="Disordered" evidence="8">
    <location>
        <begin position="204"/>
        <end position="237"/>
    </location>
</feature>
<dbReference type="PANTHER" id="PTHR24394:SF29">
    <property type="entry name" value="MYONEURIN"/>
    <property type="match status" value="1"/>
</dbReference>
<keyword evidence="5" id="KW-0862">Zinc</keyword>
<feature type="compositionally biased region" description="Low complexity" evidence="8">
    <location>
        <begin position="155"/>
        <end position="170"/>
    </location>
</feature>
<evidence type="ECO:0000259" key="10">
    <source>
        <dbReference type="PROSITE" id="PS50157"/>
    </source>
</evidence>
<feature type="region of interest" description="Disordered" evidence="8">
    <location>
        <begin position="357"/>
        <end position="379"/>
    </location>
</feature>
<feature type="region of interest" description="Disordered" evidence="8">
    <location>
        <begin position="154"/>
        <end position="176"/>
    </location>
</feature>